<sequence>MVFVSPIDRVPQVLEIMDDQGPSTGDRPRTTWTIAMDRYFIEIMLERVHRGFKLRNSFTRNTWDDMVASMNKRFGHQLEKEVLQNRSKKLKQQYNIVKGLIQQNGFHWDDIRQMVVAEDDVWDDYIKDHPEAKPYRTKSMPSYDDFCVIYGEASAYQVVKAADYAPPTSPSTECLLRSSQVVDGNGRQLPSGSDRTRTNWTPTMDRYFIEIMIEQVLKGYKNNTIFQKKAWKAMASLFNNKFGLGIEKDVLKNRLKKLRLRYNAVKNLLEQQGFHWDDSRQMVVAEDHVWDDYIKVHPEARAYRTITVPSFKDLCVIFGNENGGGSTNSVTPSVHLDVATPEVKQQSENSQSPTVSAANDDMCLVRLCVIRSMILEALGVFLVILFPLLRKSSQLAEGMDNHDVPSADHFKISWTPPMDRFFIDVMLSQIDQGHYIGTSFKSEAWAHMHELFNAKFGLRLDKETLRSRFRRLRILYNAIRILLGHVGFHWDESRQMVVAEESVWDAYLKVHPEAWPYRTKTMPNYNDLCMIYGNLSSDGRHSFSVEFNDPSGGKIMSLEDPVLDIPESSSHSGGGVDTSYQRGKRPFAEPLNSQDSRKAQRSTDASMVDALRQMAFAVTSLANQKKESEGFISCELVVNALKAIPDIDEDLFLDACDLLEDEQKAKMFLALDAPIRKKWLLRKLCPQ</sequence>
<proteinExistence type="predicted"/>
<accession>A0AAN8WJI9</accession>
<evidence type="ECO:0000259" key="2">
    <source>
        <dbReference type="Pfam" id="PF12776"/>
    </source>
</evidence>
<dbReference type="Proteomes" id="UP001370490">
    <property type="component" value="Unassembled WGS sequence"/>
</dbReference>
<dbReference type="InterPro" id="IPR024752">
    <property type="entry name" value="Myb/SANT-like_dom"/>
</dbReference>
<feature type="domain" description="At2g29880-like C-terminal" evidence="3">
    <location>
        <begin position="637"/>
        <end position="682"/>
    </location>
</feature>
<organism evidence="4 5">
    <name type="scientific">Dillenia turbinata</name>
    <dbReference type="NCBI Taxonomy" id="194707"/>
    <lineage>
        <taxon>Eukaryota</taxon>
        <taxon>Viridiplantae</taxon>
        <taxon>Streptophyta</taxon>
        <taxon>Embryophyta</taxon>
        <taxon>Tracheophyta</taxon>
        <taxon>Spermatophyta</taxon>
        <taxon>Magnoliopsida</taxon>
        <taxon>eudicotyledons</taxon>
        <taxon>Gunneridae</taxon>
        <taxon>Pentapetalae</taxon>
        <taxon>Dilleniales</taxon>
        <taxon>Dilleniaceae</taxon>
        <taxon>Dillenia</taxon>
    </lineage>
</organism>
<reference evidence="4 5" key="1">
    <citation type="submission" date="2023-12" db="EMBL/GenBank/DDBJ databases">
        <title>A high-quality genome assembly for Dillenia turbinata (Dilleniales).</title>
        <authorList>
            <person name="Chanderbali A."/>
        </authorList>
    </citation>
    <scope>NUCLEOTIDE SEQUENCE [LARGE SCALE GENOMIC DNA]</scope>
    <source>
        <strain evidence="4">LSX21</strain>
        <tissue evidence="4">Leaf</tissue>
    </source>
</reference>
<name>A0AAN8WJI9_9MAGN</name>
<feature type="domain" description="Myb/SANT-like" evidence="2">
    <location>
        <begin position="31"/>
        <end position="125"/>
    </location>
</feature>
<protein>
    <submittedName>
        <fullName evidence="4">Myb/SANT-like domain</fullName>
    </submittedName>
</protein>
<evidence type="ECO:0000256" key="1">
    <source>
        <dbReference type="SAM" id="MobiDB-lite"/>
    </source>
</evidence>
<evidence type="ECO:0000313" key="5">
    <source>
        <dbReference type="Proteomes" id="UP001370490"/>
    </source>
</evidence>
<dbReference type="PANTHER" id="PTHR46929">
    <property type="entry name" value="EXPRESSED PROTEIN"/>
    <property type="match status" value="1"/>
</dbReference>
<dbReference type="Pfam" id="PF24769">
    <property type="entry name" value="At2g29880_C"/>
    <property type="match status" value="1"/>
</dbReference>
<dbReference type="EMBL" id="JBAMMX010000001">
    <property type="protein sequence ID" value="KAK6947337.1"/>
    <property type="molecule type" value="Genomic_DNA"/>
</dbReference>
<feature type="domain" description="Myb/SANT-like" evidence="2">
    <location>
        <begin position="199"/>
        <end position="293"/>
    </location>
</feature>
<dbReference type="PANTHER" id="PTHR46929:SF33">
    <property type="entry name" value="L10-INTERACTING MYB DOMAIN-CONTAINING PROTEIN-LIKE ISOFORM X1"/>
    <property type="match status" value="1"/>
</dbReference>
<keyword evidence="5" id="KW-1185">Reference proteome</keyword>
<evidence type="ECO:0000313" key="4">
    <source>
        <dbReference type="EMBL" id="KAK6947337.1"/>
    </source>
</evidence>
<dbReference type="InterPro" id="IPR056253">
    <property type="entry name" value="At2g29880-like_C"/>
</dbReference>
<evidence type="ECO:0000259" key="3">
    <source>
        <dbReference type="Pfam" id="PF24769"/>
    </source>
</evidence>
<feature type="region of interest" description="Disordered" evidence="1">
    <location>
        <begin position="566"/>
        <end position="604"/>
    </location>
</feature>
<comment type="caution">
    <text evidence="4">The sequence shown here is derived from an EMBL/GenBank/DDBJ whole genome shotgun (WGS) entry which is preliminary data.</text>
</comment>
<gene>
    <name evidence="4" type="ORF">RJ641_000810</name>
</gene>
<dbReference type="Pfam" id="PF12776">
    <property type="entry name" value="Myb_DNA-bind_3"/>
    <property type="match status" value="3"/>
</dbReference>
<dbReference type="AlphaFoldDB" id="A0AAN8WJI9"/>
<feature type="domain" description="Myb/SANT-like" evidence="2">
    <location>
        <begin position="413"/>
        <end position="507"/>
    </location>
</feature>